<proteinExistence type="inferred from homology"/>
<organism evidence="12">
    <name type="scientific">freshwater metagenome</name>
    <dbReference type="NCBI Taxonomy" id="449393"/>
    <lineage>
        <taxon>unclassified sequences</taxon>
        <taxon>metagenomes</taxon>
        <taxon>ecological metagenomes</taxon>
    </lineage>
</organism>
<evidence type="ECO:0000256" key="4">
    <source>
        <dbReference type="ARBA" id="ARBA00012640"/>
    </source>
</evidence>
<dbReference type="NCBIfam" id="TIGR01488">
    <property type="entry name" value="HAD-SF-IB"/>
    <property type="match status" value="1"/>
</dbReference>
<dbReference type="GO" id="GO:0036424">
    <property type="term" value="F:L-phosphoserine phosphatase activity"/>
    <property type="evidence" value="ECO:0007669"/>
    <property type="project" value="InterPro"/>
</dbReference>
<dbReference type="PANTHER" id="PTHR43344:SF2">
    <property type="entry name" value="PHOSPHOSERINE PHOSPHATASE"/>
    <property type="match status" value="1"/>
</dbReference>
<dbReference type="SFLD" id="SFLDF00029">
    <property type="entry name" value="phosphoserine_phosphatase"/>
    <property type="match status" value="1"/>
</dbReference>
<dbReference type="SFLD" id="SFLDG01137">
    <property type="entry name" value="C1.6.1:_Phosphoserine_Phosphat"/>
    <property type="match status" value="1"/>
</dbReference>
<dbReference type="AlphaFoldDB" id="A0A6J6M681"/>
<dbReference type="Pfam" id="PF13740">
    <property type="entry name" value="ACT_6"/>
    <property type="match status" value="1"/>
</dbReference>
<comment type="cofactor">
    <cofactor evidence="1">
        <name>Mg(2+)</name>
        <dbReference type="ChEBI" id="CHEBI:18420"/>
    </cofactor>
</comment>
<dbReference type="EMBL" id="CAEZXN010000002">
    <property type="protein sequence ID" value="CAB4684184.1"/>
    <property type="molecule type" value="Genomic_DNA"/>
</dbReference>
<dbReference type="SFLD" id="SFLDS00003">
    <property type="entry name" value="Haloacid_Dehalogenase"/>
    <property type="match status" value="1"/>
</dbReference>
<feature type="domain" description="ACT" evidence="11">
    <location>
        <begin position="5"/>
        <end position="78"/>
    </location>
</feature>
<dbReference type="EC" id="3.1.3.3" evidence="4"/>
<evidence type="ECO:0000256" key="7">
    <source>
        <dbReference type="ARBA" id="ARBA00022801"/>
    </source>
</evidence>
<dbReference type="EMBL" id="CAFBAA010000007">
    <property type="protein sequence ID" value="CAB4841631.1"/>
    <property type="molecule type" value="Genomic_DNA"/>
</dbReference>
<dbReference type="SUPFAM" id="SSF55021">
    <property type="entry name" value="ACT-like"/>
    <property type="match status" value="1"/>
</dbReference>
<evidence type="ECO:0000256" key="9">
    <source>
        <dbReference type="ARBA" id="ARBA00023299"/>
    </source>
</evidence>
<evidence type="ECO:0000313" key="13">
    <source>
        <dbReference type="EMBL" id="CAB4684184.1"/>
    </source>
</evidence>
<dbReference type="InterPro" id="IPR002912">
    <property type="entry name" value="ACT_dom"/>
</dbReference>
<dbReference type="Pfam" id="PF12710">
    <property type="entry name" value="HAD"/>
    <property type="match status" value="1"/>
</dbReference>
<dbReference type="Gene3D" id="3.40.50.1000">
    <property type="entry name" value="HAD superfamily/HAD-like"/>
    <property type="match status" value="1"/>
</dbReference>
<comment type="similarity">
    <text evidence="3">Belongs to the HAD-like hydrolase superfamily. SerB family.</text>
</comment>
<sequence length="390" mass="41188">MRTVLFSFSGADRSGITSKIFNALAEFDVTVLDVGQVVLRGRLTVGVLISAPLGEMEVALRHRLTVLTGELGLEIFVQAGEGDSAQPEVGVHLTLMGMPLRPQAVASITEVIFNLSGNIERIARVSDYPVVAIEFFVSGVDIATIKTLLAPVAKENGVDIAVQRGGQARHSKRLVMLDVDSTLIQNEVIELLADRAGSGVLVKEITARAMNGEIDFAEALRERVATLAGLTQEDIDEVQRTIALTPGARTLVETLHRLGIHVGLVSGGFIEVVAPLAHSLGIKFVRANSLEMIDGVLTGKVLGPIIDRAAKAQALREYADSLSIPLDQTVAIGDGANDLDMIAAAGLGVAFNAKPLVANAADASITAPYLDSVLFLLGITRGEITSYRGA</sequence>
<dbReference type="CDD" id="cd04870">
    <property type="entry name" value="ACT_PSP_1"/>
    <property type="match status" value="1"/>
</dbReference>
<evidence type="ECO:0000256" key="3">
    <source>
        <dbReference type="ARBA" id="ARBA00009184"/>
    </source>
</evidence>
<evidence type="ECO:0000256" key="8">
    <source>
        <dbReference type="ARBA" id="ARBA00022842"/>
    </source>
</evidence>
<name>A0A6J6M681_9ZZZZ</name>
<keyword evidence="9" id="KW-0718">Serine biosynthesis</keyword>
<evidence type="ECO:0000256" key="2">
    <source>
        <dbReference type="ARBA" id="ARBA00005135"/>
    </source>
</evidence>
<dbReference type="Pfam" id="PF21086">
    <property type="entry name" value="ACT_PSP_2"/>
    <property type="match status" value="1"/>
</dbReference>
<evidence type="ECO:0000259" key="11">
    <source>
        <dbReference type="PROSITE" id="PS51671"/>
    </source>
</evidence>
<dbReference type="NCBIfam" id="TIGR00338">
    <property type="entry name" value="serB"/>
    <property type="match status" value="1"/>
</dbReference>
<evidence type="ECO:0000256" key="10">
    <source>
        <dbReference type="ARBA" id="ARBA00031693"/>
    </source>
</evidence>
<dbReference type="GO" id="GO:0000287">
    <property type="term" value="F:magnesium ion binding"/>
    <property type="evidence" value="ECO:0007669"/>
    <property type="project" value="TreeGrafter"/>
</dbReference>
<evidence type="ECO:0000256" key="5">
    <source>
        <dbReference type="ARBA" id="ARBA00022605"/>
    </source>
</evidence>
<evidence type="ECO:0000313" key="12">
    <source>
        <dbReference type="EMBL" id="CAB4668518.1"/>
    </source>
</evidence>
<keyword evidence="5" id="KW-0028">Amino-acid biosynthesis</keyword>
<keyword evidence="6" id="KW-0479">Metal-binding</keyword>
<dbReference type="InterPro" id="IPR049148">
    <property type="entry name" value="PSP_ACT"/>
</dbReference>
<dbReference type="InterPro" id="IPR023214">
    <property type="entry name" value="HAD_sf"/>
</dbReference>
<accession>A0A6J6M681</accession>
<dbReference type="GO" id="GO:0005737">
    <property type="term" value="C:cytoplasm"/>
    <property type="evidence" value="ECO:0007669"/>
    <property type="project" value="TreeGrafter"/>
</dbReference>
<keyword evidence="7" id="KW-0378">Hydrolase</keyword>
<dbReference type="InterPro" id="IPR004469">
    <property type="entry name" value="PSP"/>
</dbReference>
<dbReference type="InterPro" id="IPR036412">
    <property type="entry name" value="HAD-like_sf"/>
</dbReference>
<dbReference type="GO" id="GO:0006564">
    <property type="term" value="P:L-serine biosynthetic process"/>
    <property type="evidence" value="ECO:0007669"/>
    <property type="project" value="UniProtKB-KW"/>
</dbReference>
<dbReference type="CDD" id="cd07500">
    <property type="entry name" value="HAD_PSP"/>
    <property type="match status" value="1"/>
</dbReference>
<dbReference type="EMBL" id="CAEZXB010000003">
    <property type="protein sequence ID" value="CAB4668518.1"/>
    <property type="molecule type" value="Genomic_DNA"/>
</dbReference>
<dbReference type="UniPathway" id="UPA00135">
    <property type="reaction ID" value="UER00198"/>
</dbReference>
<evidence type="ECO:0000256" key="6">
    <source>
        <dbReference type="ARBA" id="ARBA00022723"/>
    </source>
</evidence>
<dbReference type="PANTHER" id="PTHR43344">
    <property type="entry name" value="PHOSPHOSERINE PHOSPHATASE"/>
    <property type="match status" value="1"/>
</dbReference>
<dbReference type="InterPro" id="IPR045865">
    <property type="entry name" value="ACT-like_dom_sf"/>
</dbReference>
<dbReference type="PROSITE" id="PS51671">
    <property type="entry name" value="ACT"/>
    <property type="match status" value="1"/>
</dbReference>
<protein>
    <recommendedName>
        <fullName evidence="4">phosphoserine phosphatase</fullName>
        <ecNumber evidence="4">3.1.3.3</ecNumber>
    </recommendedName>
    <alternativeName>
        <fullName evidence="10">O-phosphoserine phosphohydrolase</fullName>
    </alternativeName>
</protein>
<reference evidence="12" key="1">
    <citation type="submission" date="2020-05" db="EMBL/GenBank/DDBJ databases">
        <authorList>
            <person name="Chiriac C."/>
            <person name="Salcher M."/>
            <person name="Ghai R."/>
            <person name="Kavagutti S V."/>
        </authorList>
    </citation>
    <scope>NUCLEOTIDE SEQUENCE</scope>
</reference>
<evidence type="ECO:0000256" key="1">
    <source>
        <dbReference type="ARBA" id="ARBA00001946"/>
    </source>
</evidence>
<dbReference type="SFLD" id="SFLDG01136">
    <property type="entry name" value="C1.6:_Phosphoserine_Phosphatas"/>
    <property type="match status" value="1"/>
</dbReference>
<dbReference type="Gene3D" id="3.30.70.260">
    <property type="match status" value="2"/>
</dbReference>
<keyword evidence="8" id="KW-0460">Magnesium</keyword>
<comment type="pathway">
    <text evidence="2">Amino-acid biosynthesis; L-serine biosynthesis; L-serine from 3-phospho-D-glycerate: step 3/3.</text>
</comment>
<evidence type="ECO:0000313" key="14">
    <source>
        <dbReference type="EMBL" id="CAB4841631.1"/>
    </source>
</evidence>
<gene>
    <name evidence="12" type="ORF">UFOPK2342_00285</name>
    <name evidence="13" type="ORF">UFOPK2423_00153</name>
    <name evidence="14" type="ORF">UFOPK3266_00430</name>
</gene>
<dbReference type="InterPro" id="IPR050582">
    <property type="entry name" value="HAD-like_SerB"/>
</dbReference>
<dbReference type="SUPFAM" id="SSF56784">
    <property type="entry name" value="HAD-like"/>
    <property type="match status" value="1"/>
</dbReference>